<evidence type="ECO:0000259" key="3">
    <source>
        <dbReference type="Pfam" id="PF03061"/>
    </source>
</evidence>
<reference evidence="5" key="1">
    <citation type="submission" date="2018-09" db="EMBL/GenBank/DDBJ databases">
        <authorList>
            <person name="Zhu H."/>
        </authorList>
    </citation>
    <scope>NUCLEOTIDE SEQUENCE [LARGE SCALE GENOMIC DNA]</scope>
    <source>
        <strain evidence="5">K1S02-23</strain>
    </source>
</reference>
<dbReference type="GO" id="GO:0047617">
    <property type="term" value="F:fatty acyl-CoA hydrolase activity"/>
    <property type="evidence" value="ECO:0007669"/>
    <property type="project" value="InterPro"/>
</dbReference>
<protein>
    <submittedName>
        <fullName evidence="4">PaaI family thioesterase</fullName>
    </submittedName>
</protein>
<gene>
    <name evidence="4" type="ORF">D3878_16045</name>
</gene>
<name>A0A3A3G506_9BURK</name>
<dbReference type="PANTHER" id="PTHR21660:SF1">
    <property type="entry name" value="ACYL-COENZYME A THIOESTERASE 13"/>
    <property type="match status" value="1"/>
</dbReference>
<organism evidence="4 5">
    <name type="scientific">Noviherbaspirillum sedimenti</name>
    <dbReference type="NCBI Taxonomy" id="2320865"/>
    <lineage>
        <taxon>Bacteria</taxon>
        <taxon>Pseudomonadati</taxon>
        <taxon>Pseudomonadota</taxon>
        <taxon>Betaproteobacteria</taxon>
        <taxon>Burkholderiales</taxon>
        <taxon>Oxalobacteraceae</taxon>
        <taxon>Noviherbaspirillum</taxon>
    </lineage>
</organism>
<dbReference type="CDD" id="cd03443">
    <property type="entry name" value="PaaI_thioesterase"/>
    <property type="match status" value="1"/>
</dbReference>
<dbReference type="RefSeq" id="WP_119786404.1">
    <property type="nucleotide sequence ID" value="NZ_QYUQ01000002.1"/>
</dbReference>
<evidence type="ECO:0000256" key="1">
    <source>
        <dbReference type="ARBA" id="ARBA00008324"/>
    </source>
</evidence>
<dbReference type="EMBL" id="QYUQ01000002">
    <property type="protein sequence ID" value="RJG02904.1"/>
    <property type="molecule type" value="Genomic_DNA"/>
</dbReference>
<dbReference type="SUPFAM" id="SSF54637">
    <property type="entry name" value="Thioesterase/thiol ester dehydrase-isomerase"/>
    <property type="match status" value="1"/>
</dbReference>
<feature type="domain" description="Thioesterase" evidence="3">
    <location>
        <begin position="41"/>
        <end position="117"/>
    </location>
</feature>
<dbReference type="InterPro" id="IPR003736">
    <property type="entry name" value="PAAI_dom"/>
</dbReference>
<dbReference type="Proteomes" id="UP000266327">
    <property type="component" value="Unassembled WGS sequence"/>
</dbReference>
<dbReference type="OrthoDB" id="8851832at2"/>
<dbReference type="InterPro" id="IPR039298">
    <property type="entry name" value="ACOT13"/>
</dbReference>
<dbReference type="PANTHER" id="PTHR21660">
    <property type="entry name" value="THIOESTERASE SUPERFAMILY MEMBER-RELATED"/>
    <property type="match status" value="1"/>
</dbReference>
<evidence type="ECO:0000256" key="2">
    <source>
        <dbReference type="ARBA" id="ARBA00022801"/>
    </source>
</evidence>
<dbReference type="Gene3D" id="3.10.129.10">
    <property type="entry name" value="Hotdog Thioesterase"/>
    <property type="match status" value="1"/>
</dbReference>
<dbReference type="InterPro" id="IPR029069">
    <property type="entry name" value="HotDog_dom_sf"/>
</dbReference>
<keyword evidence="2" id="KW-0378">Hydrolase</keyword>
<accession>A0A3A3G506</accession>
<evidence type="ECO:0000313" key="4">
    <source>
        <dbReference type="EMBL" id="RJG02904.1"/>
    </source>
</evidence>
<sequence length="135" mass="14476">MQTRQLENPFLEKLGAILHAWREGEVEIQLPIDPSLLNRTGKVHGGVICTLLDAACGYAGLYTPAGADPLQGVTLSLTTNFLDSGGGAMLTAKGFLERRGRKVYFARAEVWLDDVLLAATAIGTFRYIRPGAGAT</sequence>
<proteinExistence type="inferred from homology"/>
<keyword evidence="5" id="KW-1185">Reference proteome</keyword>
<evidence type="ECO:0000313" key="5">
    <source>
        <dbReference type="Proteomes" id="UP000266327"/>
    </source>
</evidence>
<dbReference type="InterPro" id="IPR006683">
    <property type="entry name" value="Thioestr_dom"/>
</dbReference>
<comment type="caution">
    <text evidence="4">The sequence shown here is derived from an EMBL/GenBank/DDBJ whole genome shotgun (WGS) entry which is preliminary data.</text>
</comment>
<dbReference type="Pfam" id="PF03061">
    <property type="entry name" value="4HBT"/>
    <property type="match status" value="1"/>
</dbReference>
<dbReference type="AlphaFoldDB" id="A0A3A3G506"/>
<comment type="similarity">
    <text evidence="1">Belongs to the thioesterase PaaI family.</text>
</comment>
<dbReference type="NCBIfam" id="TIGR00369">
    <property type="entry name" value="unchar_dom_1"/>
    <property type="match status" value="1"/>
</dbReference>